<accession>A0A562S816</accession>
<evidence type="ECO:0000313" key="6">
    <source>
        <dbReference type="Proteomes" id="UP000318307"/>
    </source>
</evidence>
<dbReference type="Pfam" id="PF00881">
    <property type="entry name" value="Nitroreductase"/>
    <property type="match status" value="1"/>
</dbReference>
<dbReference type="PANTHER" id="PTHR43673:SF10">
    <property type="entry name" value="NADH DEHYDROGENASE_NAD(P)H NITROREDUCTASE XCC3605-RELATED"/>
    <property type="match status" value="1"/>
</dbReference>
<gene>
    <name evidence="5" type="ORF">LZ24_00127</name>
</gene>
<dbReference type="PANTHER" id="PTHR43673">
    <property type="entry name" value="NAD(P)H NITROREDUCTASE YDGI-RELATED"/>
    <property type="match status" value="1"/>
</dbReference>
<evidence type="ECO:0000256" key="2">
    <source>
        <dbReference type="ARBA" id="ARBA00023002"/>
    </source>
</evidence>
<evidence type="ECO:0000259" key="4">
    <source>
        <dbReference type="Pfam" id="PF00881"/>
    </source>
</evidence>
<sequence>MAEFLDLLKNRRSVRKYQDRMVSDAELEKILESVQWSQSWANTQCWEVIVVKDADTKLRLQETLAPKNPATKALVAAPVLLVLCGKKAASGYYDGRASTVFGDWMLYDLGIATQSLCLTAHDMGLGTVVVGLFDHGKAADILGVPDSVQVVSMIPLGYPDKTPKAPERKALSDFSHNERYGG</sequence>
<reference evidence="5 6" key="1">
    <citation type="submission" date="2019-07" db="EMBL/GenBank/DDBJ databases">
        <title>Genome sequencing of 100 strains of the haloalkaliphilic chemolithoautotrophic sulfur-oxidizing bacterium Thioalkalivibrio.</title>
        <authorList>
            <person name="Muyzer G."/>
        </authorList>
    </citation>
    <scope>NUCLEOTIDE SEQUENCE [LARGE SCALE GENOMIC DNA]</scope>
    <source>
        <strain evidence="5 6">ASO4-4</strain>
    </source>
</reference>
<feature type="domain" description="Nitroreductase" evidence="4">
    <location>
        <begin position="8"/>
        <end position="158"/>
    </location>
</feature>
<dbReference type="Proteomes" id="UP000318307">
    <property type="component" value="Unassembled WGS sequence"/>
</dbReference>
<dbReference type="AlphaFoldDB" id="A0A562S816"/>
<keyword evidence="6" id="KW-1185">Reference proteome</keyword>
<feature type="region of interest" description="Disordered" evidence="3">
    <location>
        <begin position="163"/>
        <end position="182"/>
    </location>
</feature>
<comment type="caution">
    <text evidence="5">The sequence shown here is derived from an EMBL/GenBank/DDBJ whole genome shotgun (WGS) entry which is preliminary data.</text>
</comment>
<keyword evidence="2" id="KW-0560">Oxidoreductase</keyword>
<dbReference type="RefSeq" id="WP_144681256.1">
    <property type="nucleotide sequence ID" value="NZ_VLLC01000001.1"/>
</dbReference>
<dbReference type="GO" id="GO:0016491">
    <property type="term" value="F:oxidoreductase activity"/>
    <property type="evidence" value="ECO:0007669"/>
    <property type="project" value="UniProtKB-KW"/>
</dbReference>
<evidence type="ECO:0000256" key="1">
    <source>
        <dbReference type="ARBA" id="ARBA00007118"/>
    </source>
</evidence>
<evidence type="ECO:0000256" key="3">
    <source>
        <dbReference type="SAM" id="MobiDB-lite"/>
    </source>
</evidence>
<proteinExistence type="inferred from homology"/>
<dbReference type="SUPFAM" id="SSF55469">
    <property type="entry name" value="FMN-dependent nitroreductase-like"/>
    <property type="match status" value="1"/>
</dbReference>
<dbReference type="InterPro" id="IPR000415">
    <property type="entry name" value="Nitroreductase-like"/>
</dbReference>
<dbReference type="InterPro" id="IPR029479">
    <property type="entry name" value="Nitroreductase"/>
</dbReference>
<comment type="similarity">
    <text evidence="1">Belongs to the nitroreductase family.</text>
</comment>
<evidence type="ECO:0000313" key="5">
    <source>
        <dbReference type="EMBL" id="TWI77323.1"/>
    </source>
</evidence>
<organism evidence="5 6">
    <name type="scientific">Desulfobotulus alkaliphilus</name>
    <dbReference type="NCBI Taxonomy" id="622671"/>
    <lineage>
        <taxon>Bacteria</taxon>
        <taxon>Pseudomonadati</taxon>
        <taxon>Thermodesulfobacteriota</taxon>
        <taxon>Desulfobacteria</taxon>
        <taxon>Desulfobacterales</taxon>
        <taxon>Desulfobacteraceae</taxon>
        <taxon>Desulfobotulus</taxon>
    </lineage>
</organism>
<dbReference type="EMBL" id="VLLC01000001">
    <property type="protein sequence ID" value="TWI77323.1"/>
    <property type="molecule type" value="Genomic_DNA"/>
</dbReference>
<dbReference type="OrthoDB" id="9798230at2"/>
<name>A0A562S816_9BACT</name>
<dbReference type="Gene3D" id="3.40.109.10">
    <property type="entry name" value="NADH Oxidase"/>
    <property type="match status" value="1"/>
</dbReference>
<protein>
    <submittedName>
        <fullName evidence="5">Nitroreductase</fullName>
    </submittedName>
</protein>